<evidence type="ECO:0000313" key="3">
    <source>
        <dbReference type="Proteomes" id="UP000886520"/>
    </source>
</evidence>
<evidence type="ECO:0000313" key="2">
    <source>
        <dbReference type="EMBL" id="KAI5063224.1"/>
    </source>
</evidence>
<protein>
    <submittedName>
        <fullName evidence="2">Uncharacterized protein</fullName>
    </submittedName>
</protein>
<keyword evidence="3" id="KW-1185">Reference proteome</keyword>
<feature type="region of interest" description="Disordered" evidence="1">
    <location>
        <begin position="314"/>
        <end position="335"/>
    </location>
</feature>
<dbReference type="EMBL" id="JABFUD020000021">
    <property type="protein sequence ID" value="KAI5063224.1"/>
    <property type="molecule type" value="Genomic_DNA"/>
</dbReference>
<comment type="caution">
    <text evidence="2">The sequence shown here is derived from an EMBL/GenBank/DDBJ whole genome shotgun (WGS) entry which is preliminary data.</text>
</comment>
<organism evidence="2 3">
    <name type="scientific">Adiantum capillus-veneris</name>
    <name type="common">Maidenhair fern</name>
    <dbReference type="NCBI Taxonomy" id="13818"/>
    <lineage>
        <taxon>Eukaryota</taxon>
        <taxon>Viridiplantae</taxon>
        <taxon>Streptophyta</taxon>
        <taxon>Embryophyta</taxon>
        <taxon>Tracheophyta</taxon>
        <taxon>Polypodiopsida</taxon>
        <taxon>Polypodiidae</taxon>
        <taxon>Polypodiales</taxon>
        <taxon>Pteridineae</taxon>
        <taxon>Pteridaceae</taxon>
        <taxon>Vittarioideae</taxon>
        <taxon>Adiantum</taxon>
    </lineage>
</organism>
<sequence length="713" mass="82314">MLSRSTFFQHRKQEALHKFHPDVHYNRNVEALQGQSPNVNELDSTPLQSASDNDTTRRMRCTCSTFFQGGKYVGKTTFFRHAQLRSVAGNLASDLGFVNRDGVEVRHFDDNIPYVEPSDASLNVEEGFEEGIEVRSASTTGADVDPKQPRCPDHAPLGIAILSKIIQLQTLWDEYQEKDGFLPHERNLSFLHQRLILPDDFTLLHPMSPQCTIFHEKGLLELSSLTRARELWHKILADYEPDYCHNMIRAKGIGITKKKRTKRYLSDEEKRYFQQLWAMTVSEVENTLVTTYQKILYQETIAMLEKRVKELESSGGESSKVDHKNSKADGRSSQWQSKAIQVAKEDTVEKPVPTYEQLFRFPLKKSDRDPSLLYGKEFLAKYYADSVHAVHCSNLRTVRGWMKAFDSKLCDLRHNLEGKDELMSFIQEHHDEIEEVTFRGAEYLWKVEDIYTFCLRHRQAKRKNEKKKSTLVNTTNLISIKENHLQPINEEVYHPHIDFEKYQNYSEAIIIGVQVEALLDDVEEEDEALASNGSFLALIEDVTKVDLIKEQIDFESSHEENQVDVSSRKSKRAPKWNQKMMDMMQTKKEKKDCTKKKSVLKNVLNESATLQNTKAFNELSNGSHEYDMNFDKDDQETILIKFLEVSTVDALYITLKASFNLAKRSTDFTRDHQEQSVDGMRSSFVVYLLATNKVRIFKCDSSPLSVDDVIVVE</sequence>
<name>A0A9D4U9U8_ADICA</name>
<feature type="compositionally biased region" description="Basic and acidic residues" evidence="1">
    <location>
        <begin position="319"/>
        <end position="330"/>
    </location>
</feature>
<evidence type="ECO:0000256" key="1">
    <source>
        <dbReference type="SAM" id="MobiDB-lite"/>
    </source>
</evidence>
<feature type="region of interest" description="Disordered" evidence="1">
    <location>
        <begin position="35"/>
        <end position="54"/>
    </location>
</feature>
<dbReference type="Proteomes" id="UP000886520">
    <property type="component" value="Chromosome 21"/>
</dbReference>
<feature type="compositionally biased region" description="Polar residues" evidence="1">
    <location>
        <begin position="35"/>
        <end position="53"/>
    </location>
</feature>
<reference evidence="2" key="1">
    <citation type="submission" date="2021-01" db="EMBL/GenBank/DDBJ databases">
        <title>Adiantum capillus-veneris genome.</title>
        <authorList>
            <person name="Fang Y."/>
            <person name="Liao Q."/>
        </authorList>
    </citation>
    <scope>NUCLEOTIDE SEQUENCE</scope>
    <source>
        <strain evidence="2">H3</strain>
        <tissue evidence="2">Leaf</tissue>
    </source>
</reference>
<accession>A0A9D4U9U8</accession>
<dbReference type="AlphaFoldDB" id="A0A9D4U9U8"/>
<gene>
    <name evidence="2" type="ORF">GOP47_0021771</name>
</gene>
<proteinExistence type="predicted"/>